<dbReference type="Proteomes" id="UP000005237">
    <property type="component" value="Unassembled WGS sequence"/>
</dbReference>
<evidence type="ECO:0000313" key="2">
    <source>
        <dbReference type="EnsemblMetazoa" id="CJA26287.1"/>
    </source>
</evidence>
<protein>
    <submittedName>
        <fullName evidence="2">WSN domain-containing protein</fullName>
    </submittedName>
</protein>
<organism evidence="2 3">
    <name type="scientific">Caenorhabditis japonica</name>
    <dbReference type="NCBI Taxonomy" id="281687"/>
    <lineage>
        <taxon>Eukaryota</taxon>
        <taxon>Metazoa</taxon>
        <taxon>Ecdysozoa</taxon>
        <taxon>Nematoda</taxon>
        <taxon>Chromadorea</taxon>
        <taxon>Rhabditida</taxon>
        <taxon>Rhabditina</taxon>
        <taxon>Rhabditomorpha</taxon>
        <taxon>Rhabditoidea</taxon>
        <taxon>Rhabditidae</taxon>
        <taxon>Peloderinae</taxon>
        <taxon>Caenorhabditis</taxon>
    </lineage>
</organism>
<sequence length="66" mass="7379">MTASLARLMNAIDLQNEVYQDSTIMKKVIIEALDIENVTLLDIINQENIGNVTKALKVLDFSASKR</sequence>
<dbReference type="InterPro" id="IPR003125">
    <property type="entry name" value="WSN"/>
</dbReference>
<dbReference type="Pfam" id="PF02206">
    <property type="entry name" value="WSN"/>
    <property type="match status" value="1"/>
</dbReference>
<keyword evidence="3" id="KW-1185">Reference proteome</keyword>
<feature type="domain" description="Domain of unknown function WSN" evidence="1">
    <location>
        <begin position="3"/>
        <end position="57"/>
    </location>
</feature>
<proteinExistence type="predicted"/>
<accession>A0A8R1I6V0</accession>
<reference evidence="2" key="2">
    <citation type="submission" date="2022-06" db="UniProtKB">
        <authorList>
            <consortium name="EnsemblMetazoa"/>
        </authorList>
    </citation>
    <scope>IDENTIFICATION</scope>
    <source>
        <strain evidence="2">DF5081</strain>
    </source>
</reference>
<evidence type="ECO:0000259" key="1">
    <source>
        <dbReference type="Pfam" id="PF02206"/>
    </source>
</evidence>
<evidence type="ECO:0000313" key="3">
    <source>
        <dbReference type="Proteomes" id="UP000005237"/>
    </source>
</evidence>
<name>A0A8R1I6V0_CAEJA</name>
<dbReference type="EnsemblMetazoa" id="CJA26287.1">
    <property type="protein sequence ID" value="CJA26287.1"/>
    <property type="gene ID" value="WBGene00181859"/>
</dbReference>
<dbReference type="AlphaFoldDB" id="A0A8R1I6V0"/>
<reference evidence="3" key="1">
    <citation type="submission" date="2010-08" db="EMBL/GenBank/DDBJ databases">
        <authorList>
            <consortium name="Caenorhabditis japonica Sequencing Consortium"/>
            <person name="Wilson R.K."/>
        </authorList>
    </citation>
    <scope>NUCLEOTIDE SEQUENCE [LARGE SCALE GENOMIC DNA]</scope>
    <source>
        <strain evidence="3">DF5081</strain>
    </source>
</reference>